<dbReference type="Proteomes" id="UP000218244">
    <property type="component" value="Chromosome"/>
</dbReference>
<evidence type="ECO:0000256" key="1">
    <source>
        <dbReference type="ARBA" id="ARBA00004651"/>
    </source>
</evidence>
<gene>
    <name evidence="7" type="ORF">N24_0164</name>
</gene>
<feature type="transmembrane region" description="Helical" evidence="5">
    <location>
        <begin position="77"/>
        <end position="94"/>
    </location>
</feature>
<keyword evidence="8" id="KW-1185">Reference proteome</keyword>
<evidence type="ECO:0000313" key="8">
    <source>
        <dbReference type="Proteomes" id="UP000218244"/>
    </source>
</evidence>
<organism evidence="7 8">
    <name type="scientific">Corynebacterium suranareeae</name>
    <dbReference type="NCBI Taxonomy" id="2506452"/>
    <lineage>
        <taxon>Bacteria</taxon>
        <taxon>Bacillati</taxon>
        <taxon>Actinomycetota</taxon>
        <taxon>Actinomycetes</taxon>
        <taxon>Mycobacteriales</taxon>
        <taxon>Corynebacteriaceae</taxon>
        <taxon>Corynebacterium</taxon>
    </lineage>
</organism>
<dbReference type="Pfam" id="PF07690">
    <property type="entry name" value="MFS_1"/>
    <property type="match status" value="1"/>
</dbReference>
<proteinExistence type="predicted"/>
<dbReference type="GO" id="GO:0022857">
    <property type="term" value="F:transmembrane transporter activity"/>
    <property type="evidence" value="ECO:0007669"/>
    <property type="project" value="InterPro"/>
</dbReference>
<feature type="transmembrane region" description="Helical" evidence="5">
    <location>
        <begin position="265"/>
        <end position="285"/>
    </location>
</feature>
<feature type="transmembrane region" description="Helical" evidence="5">
    <location>
        <begin position="305"/>
        <end position="324"/>
    </location>
</feature>
<sequence length="461" mass="47361">MKKQSKSAGPIAIGALVLGCLVAGLLQTIVLQIQDDFPELLQAPREVTGWIVTITILAACAFSPVSSRLGDMLGRKNVIVGLLFIMAAGSLVSAMAPNVWVLIVGRAFQGLAIGVIPLAISVMKDIVAPEKLGGAIALASGTLGIGSALGLPIGAVINEATSWRGIFWTCFILGILAACAIYFTVPATQMRASGSFDVVGAVGLGLGVTALLIGLAQSLSWGWLAAPTLFTLGAGIGILALTMVHLFKKREPIIDIRASLSSRVLLTNMAALLMNFSMMGVNIVFPQLMALPADAPAGLGVDRVISGLVMMTSGVITALATPLIARLSSRFGPKNLMLLGTVIVAISICSSLFIPWSSGLIFAINVGLGLGFGMAFASMPQIIMESVDRSRSAAANGVNAQLRFFGTAMASAVIAAVLAKWSVPFGDGTVPTEAGTYLAIGLCSAGAVLAVILSALIPTKD</sequence>
<feature type="domain" description="Major facilitator superfamily (MFS) profile" evidence="6">
    <location>
        <begin position="12"/>
        <end position="461"/>
    </location>
</feature>
<feature type="transmembrane region" description="Helical" evidence="5">
    <location>
        <begin position="132"/>
        <end position="153"/>
    </location>
</feature>
<dbReference type="PANTHER" id="PTHR42718:SF35">
    <property type="entry name" value="BLL0718 PROTEIN"/>
    <property type="match status" value="1"/>
</dbReference>
<feature type="transmembrane region" description="Helical" evidence="5">
    <location>
        <begin position="165"/>
        <end position="184"/>
    </location>
</feature>
<reference evidence="7 8" key="1">
    <citation type="submission" date="2016-02" db="EMBL/GenBank/DDBJ databases">
        <title>Corynebacterium glutamicum N24 whole genome sequencing project.</title>
        <authorList>
            <person name="Matsutani M."/>
            <person name="Nangtapong N."/>
            <person name="Yakushi T."/>
            <person name="Matsushita K."/>
        </authorList>
    </citation>
    <scope>NUCLEOTIDE SEQUENCE [LARGE SCALE GENOMIC DNA]</scope>
    <source>
        <strain evidence="7 8">N24</strain>
    </source>
</reference>
<dbReference type="InterPro" id="IPR011701">
    <property type="entry name" value="MFS"/>
</dbReference>
<dbReference type="PROSITE" id="PS51257">
    <property type="entry name" value="PROKAR_LIPOPROTEIN"/>
    <property type="match status" value="1"/>
</dbReference>
<evidence type="ECO:0000256" key="5">
    <source>
        <dbReference type="SAM" id="Phobius"/>
    </source>
</evidence>
<keyword evidence="3 5" id="KW-1133">Transmembrane helix</keyword>
<dbReference type="AlphaFoldDB" id="A0A160PMC7"/>
<feature type="transmembrane region" description="Helical" evidence="5">
    <location>
        <begin position="100"/>
        <end position="120"/>
    </location>
</feature>
<feature type="transmembrane region" description="Helical" evidence="5">
    <location>
        <begin position="47"/>
        <end position="65"/>
    </location>
</feature>
<keyword evidence="2 5" id="KW-0812">Transmembrane</keyword>
<feature type="transmembrane region" description="Helical" evidence="5">
    <location>
        <begin position="336"/>
        <end position="354"/>
    </location>
</feature>
<dbReference type="GO" id="GO:0005886">
    <property type="term" value="C:plasma membrane"/>
    <property type="evidence" value="ECO:0007669"/>
    <property type="project" value="UniProtKB-SubCell"/>
</dbReference>
<feature type="transmembrane region" description="Helical" evidence="5">
    <location>
        <begin position="196"/>
        <end position="215"/>
    </location>
</feature>
<evidence type="ECO:0000256" key="2">
    <source>
        <dbReference type="ARBA" id="ARBA00022692"/>
    </source>
</evidence>
<dbReference type="CDD" id="cd17504">
    <property type="entry name" value="MFS_MMR_MDR_like"/>
    <property type="match status" value="1"/>
</dbReference>
<dbReference type="EMBL" id="AP017369">
    <property type="protein sequence ID" value="BAU94426.1"/>
    <property type="molecule type" value="Genomic_DNA"/>
</dbReference>
<dbReference type="Gene3D" id="1.20.1250.20">
    <property type="entry name" value="MFS general substrate transporter like domains"/>
    <property type="match status" value="2"/>
</dbReference>
<comment type="subcellular location">
    <subcellularLocation>
        <location evidence="1">Cell membrane</location>
        <topology evidence="1">Multi-pass membrane protein</topology>
    </subcellularLocation>
</comment>
<feature type="transmembrane region" description="Helical" evidence="5">
    <location>
        <begin position="221"/>
        <end position="244"/>
    </location>
</feature>
<evidence type="ECO:0000256" key="3">
    <source>
        <dbReference type="ARBA" id="ARBA00022989"/>
    </source>
</evidence>
<dbReference type="InterPro" id="IPR020846">
    <property type="entry name" value="MFS_dom"/>
</dbReference>
<feature type="transmembrane region" description="Helical" evidence="5">
    <location>
        <begin position="435"/>
        <end position="457"/>
    </location>
</feature>
<dbReference type="KEGG" id="csur:N24_0164"/>
<evidence type="ECO:0000313" key="7">
    <source>
        <dbReference type="EMBL" id="BAU94426.1"/>
    </source>
</evidence>
<protein>
    <submittedName>
        <fullName evidence="7">Major facilitator transporter</fullName>
    </submittedName>
</protein>
<name>A0A160PMC7_9CORY</name>
<feature type="transmembrane region" description="Helical" evidence="5">
    <location>
        <begin position="404"/>
        <end position="423"/>
    </location>
</feature>
<dbReference type="RefSeq" id="WP_157736379.1">
    <property type="nucleotide sequence ID" value="NZ_AP017369.1"/>
</dbReference>
<evidence type="ECO:0000259" key="6">
    <source>
        <dbReference type="PROSITE" id="PS50850"/>
    </source>
</evidence>
<evidence type="ECO:0000256" key="4">
    <source>
        <dbReference type="ARBA" id="ARBA00023136"/>
    </source>
</evidence>
<dbReference type="InterPro" id="IPR036259">
    <property type="entry name" value="MFS_trans_sf"/>
</dbReference>
<dbReference type="PANTHER" id="PTHR42718">
    <property type="entry name" value="MAJOR FACILITATOR SUPERFAMILY MULTIDRUG TRANSPORTER MFSC"/>
    <property type="match status" value="1"/>
</dbReference>
<keyword evidence="4 5" id="KW-0472">Membrane</keyword>
<feature type="transmembrane region" description="Helical" evidence="5">
    <location>
        <begin position="360"/>
        <end position="383"/>
    </location>
</feature>
<dbReference type="SUPFAM" id="SSF103473">
    <property type="entry name" value="MFS general substrate transporter"/>
    <property type="match status" value="1"/>
</dbReference>
<accession>A0A160PMC7</accession>
<dbReference type="PROSITE" id="PS50850">
    <property type="entry name" value="MFS"/>
    <property type="match status" value="1"/>
</dbReference>